<evidence type="ECO:0000313" key="2">
    <source>
        <dbReference type="Proteomes" id="UP000177871"/>
    </source>
</evidence>
<dbReference type="AlphaFoldDB" id="A0A1F6A210"/>
<sequence>MSRGKYQPRYDPFGWPEWQSTDTTIPADLAKLVRNLRTVERYLYAGYPPDLAPDNAEAHPIRLLKMATHLDLNPQAKTRLNR</sequence>
<comment type="caution">
    <text evidence="1">The sequence shown here is derived from an EMBL/GenBank/DDBJ whole genome shotgun (WGS) entry which is preliminary data.</text>
</comment>
<reference evidence="1 2" key="1">
    <citation type="journal article" date="2016" name="Nat. Commun.">
        <title>Thousands of microbial genomes shed light on interconnected biogeochemical processes in an aquifer system.</title>
        <authorList>
            <person name="Anantharaman K."/>
            <person name="Brown C.T."/>
            <person name="Hug L.A."/>
            <person name="Sharon I."/>
            <person name="Castelle C.J."/>
            <person name="Probst A.J."/>
            <person name="Thomas B.C."/>
            <person name="Singh A."/>
            <person name="Wilkins M.J."/>
            <person name="Karaoz U."/>
            <person name="Brodie E.L."/>
            <person name="Williams K.H."/>
            <person name="Hubbard S.S."/>
            <person name="Banfield J.F."/>
        </authorList>
    </citation>
    <scope>NUCLEOTIDE SEQUENCE [LARGE SCALE GENOMIC DNA]</scope>
</reference>
<accession>A0A1F6A210</accession>
<dbReference type="EMBL" id="MFJK01000014">
    <property type="protein sequence ID" value="OGG18502.1"/>
    <property type="molecule type" value="Genomic_DNA"/>
</dbReference>
<evidence type="ECO:0000313" key="1">
    <source>
        <dbReference type="EMBL" id="OGG18502.1"/>
    </source>
</evidence>
<dbReference type="STRING" id="1798381.A2721_01805"/>
<protein>
    <submittedName>
        <fullName evidence="1">Uncharacterized protein</fullName>
    </submittedName>
</protein>
<proteinExistence type="predicted"/>
<gene>
    <name evidence="1" type="ORF">A2721_01805</name>
</gene>
<organism evidence="1 2">
    <name type="scientific">Candidatus Gottesmanbacteria bacterium RIFCSPHIGHO2_01_FULL_47_48</name>
    <dbReference type="NCBI Taxonomy" id="1798381"/>
    <lineage>
        <taxon>Bacteria</taxon>
        <taxon>Candidatus Gottesmaniibacteriota</taxon>
    </lineage>
</organism>
<dbReference type="Proteomes" id="UP000177871">
    <property type="component" value="Unassembled WGS sequence"/>
</dbReference>
<name>A0A1F6A210_9BACT</name>